<name>A0ABU6J2W3_9BURK</name>
<gene>
    <name evidence="1" type="ORF">RY831_01705</name>
</gene>
<dbReference type="RefSeq" id="WP_326504599.1">
    <property type="nucleotide sequence ID" value="NZ_JAWIIV010000001.1"/>
</dbReference>
<proteinExistence type="predicted"/>
<comment type="caution">
    <text evidence="1">The sequence shown here is derived from an EMBL/GenBank/DDBJ whole genome shotgun (WGS) entry which is preliminary data.</text>
</comment>
<reference evidence="1 2" key="1">
    <citation type="submission" date="2023-10" db="EMBL/GenBank/DDBJ databases">
        <title>Noviherbaspirillum sp. CPCC 100848 genome assembly.</title>
        <authorList>
            <person name="Li X.Y."/>
            <person name="Fang X.M."/>
        </authorList>
    </citation>
    <scope>NUCLEOTIDE SEQUENCE [LARGE SCALE GENOMIC DNA]</scope>
    <source>
        <strain evidence="1 2">CPCC 100848</strain>
    </source>
</reference>
<dbReference type="Proteomes" id="UP001352263">
    <property type="component" value="Unassembled WGS sequence"/>
</dbReference>
<accession>A0ABU6J2W3</accession>
<organism evidence="1 2">
    <name type="scientific">Noviherbaspirillum album</name>
    <dbReference type="NCBI Taxonomy" id="3080276"/>
    <lineage>
        <taxon>Bacteria</taxon>
        <taxon>Pseudomonadati</taxon>
        <taxon>Pseudomonadota</taxon>
        <taxon>Betaproteobacteria</taxon>
        <taxon>Burkholderiales</taxon>
        <taxon>Oxalobacteraceae</taxon>
        <taxon>Noviherbaspirillum</taxon>
    </lineage>
</organism>
<keyword evidence="2" id="KW-1185">Reference proteome</keyword>
<sequence length="44" mass="4892">MEDAFVDLKQTGAGNAGSRYIVDHASTRRRSETAINHLNKECND</sequence>
<evidence type="ECO:0000313" key="1">
    <source>
        <dbReference type="EMBL" id="MEC4717853.1"/>
    </source>
</evidence>
<protein>
    <submittedName>
        <fullName evidence="1">Uncharacterized protein</fullName>
    </submittedName>
</protein>
<dbReference type="EMBL" id="JAWIIV010000001">
    <property type="protein sequence ID" value="MEC4717853.1"/>
    <property type="molecule type" value="Genomic_DNA"/>
</dbReference>
<evidence type="ECO:0000313" key="2">
    <source>
        <dbReference type="Proteomes" id="UP001352263"/>
    </source>
</evidence>